<dbReference type="SUPFAM" id="SSF110296">
    <property type="entry name" value="Oligoxyloglucan reducing end-specific cellobiohydrolase"/>
    <property type="match status" value="2"/>
</dbReference>
<evidence type="ECO:0000256" key="6">
    <source>
        <dbReference type="ARBA" id="ARBA00037986"/>
    </source>
</evidence>
<dbReference type="InterPro" id="IPR052025">
    <property type="entry name" value="Xyloglucanase_GH74"/>
</dbReference>
<comment type="similarity">
    <text evidence="6">Belongs to the glycosyl hydrolase 74 family.</text>
</comment>
<evidence type="ECO:0000256" key="8">
    <source>
        <dbReference type="SAM" id="SignalP"/>
    </source>
</evidence>
<organism evidence="10 11">
    <name type="scientific">Myceligenerans crystallogenes</name>
    <dbReference type="NCBI Taxonomy" id="316335"/>
    <lineage>
        <taxon>Bacteria</taxon>
        <taxon>Bacillati</taxon>
        <taxon>Actinomycetota</taxon>
        <taxon>Actinomycetes</taxon>
        <taxon>Micrococcales</taxon>
        <taxon>Promicromonosporaceae</taxon>
        <taxon>Myceligenerans</taxon>
    </lineage>
</organism>
<dbReference type="InterPro" id="IPR012291">
    <property type="entry name" value="CBM2_carb-bd_dom_sf"/>
</dbReference>
<evidence type="ECO:0000313" key="11">
    <source>
        <dbReference type="Proteomes" id="UP001501094"/>
    </source>
</evidence>
<dbReference type="SMART" id="SM00637">
    <property type="entry name" value="CBD_II"/>
    <property type="match status" value="1"/>
</dbReference>
<feature type="region of interest" description="Disordered" evidence="7">
    <location>
        <begin position="765"/>
        <end position="824"/>
    </location>
</feature>
<protein>
    <submittedName>
        <fullName evidence="10">Cellulose binding domain-containing protein</fullName>
    </submittedName>
</protein>
<keyword evidence="11" id="KW-1185">Reference proteome</keyword>
<keyword evidence="4" id="KW-0326">Glycosidase</keyword>
<keyword evidence="2" id="KW-0378">Hydrolase</keyword>
<proteinExistence type="inferred from homology"/>
<reference evidence="10 11" key="1">
    <citation type="journal article" date="2019" name="Int. J. Syst. Evol. Microbiol.">
        <title>The Global Catalogue of Microorganisms (GCM) 10K type strain sequencing project: providing services to taxonomists for standard genome sequencing and annotation.</title>
        <authorList>
            <consortium name="The Broad Institute Genomics Platform"/>
            <consortium name="The Broad Institute Genome Sequencing Center for Infectious Disease"/>
            <person name="Wu L."/>
            <person name="Ma J."/>
        </authorList>
    </citation>
    <scope>NUCLEOTIDE SEQUENCE [LARGE SCALE GENOMIC DNA]</scope>
    <source>
        <strain evidence="10 11">JCM 14326</strain>
    </source>
</reference>
<dbReference type="CDD" id="cd15482">
    <property type="entry name" value="Sialidase_non-viral"/>
    <property type="match status" value="1"/>
</dbReference>
<dbReference type="PROSITE" id="PS51173">
    <property type="entry name" value="CBM2"/>
    <property type="match status" value="1"/>
</dbReference>
<accession>A0ABN2NPH4</accession>
<dbReference type="InterPro" id="IPR001919">
    <property type="entry name" value="CBD2"/>
</dbReference>
<dbReference type="Gene3D" id="2.130.10.10">
    <property type="entry name" value="YVTN repeat-like/Quinoprotein amine dehydrogenase"/>
    <property type="match status" value="2"/>
</dbReference>
<evidence type="ECO:0000256" key="1">
    <source>
        <dbReference type="ARBA" id="ARBA00022729"/>
    </source>
</evidence>
<dbReference type="Proteomes" id="UP001501094">
    <property type="component" value="Unassembled WGS sequence"/>
</dbReference>
<keyword evidence="3" id="KW-0119">Carbohydrate metabolism</keyword>
<feature type="compositionally biased region" description="Pro residues" evidence="7">
    <location>
        <begin position="775"/>
        <end position="795"/>
    </location>
</feature>
<evidence type="ECO:0000256" key="5">
    <source>
        <dbReference type="ARBA" id="ARBA00023326"/>
    </source>
</evidence>
<dbReference type="InterPro" id="IPR015943">
    <property type="entry name" value="WD40/YVTN_repeat-like_dom_sf"/>
</dbReference>
<dbReference type="PANTHER" id="PTHR43739">
    <property type="entry name" value="XYLOGLUCANASE (EUROFUNG)"/>
    <property type="match status" value="1"/>
</dbReference>
<keyword evidence="5" id="KW-0624">Polysaccharide degradation</keyword>
<evidence type="ECO:0000256" key="3">
    <source>
        <dbReference type="ARBA" id="ARBA00023277"/>
    </source>
</evidence>
<comment type="caution">
    <text evidence="10">The sequence shown here is derived from an EMBL/GenBank/DDBJ whole genome shotgun (WGS) entry which is preliminary data.</text>
</comment>
<name>A0ABN2NPH4_9MICO</name>
<gene>
    <name evidence="10" type="ORF">GCM10009751_35670</name>
</gene>
<feature type="chain" id="PRO_5047120613" evidence="8">
    <location>
        <begin position="20"/>
        <end position="927"/>
    </location>
</feature>
<dbReference type="InterPro" id="IPR008965">
    <property type="entry name" value="CBM2/CBM3_carb-bd_dom_sf"/>
</dbReference>
<feature type="domain" description="CBM2" evidence="9">
    <location>
        <begin position="816"/>
        <end position="927"/>
    </location>
</feature>
<dbReference type="SUPFAM" id="SSF49384">
    <property type="entry name" value="Carbohydrate-binding domain"/>
    <property type="match status" value="1"/>
</dbReference>
<dbReference type="Pfam" id="PF00553">
    <property type="entry name" value="CBM_2"/>
    <property type="match status" value="1"/>
</dbReference>
<feature type="compositionally biased region" description="Low complexity" evidence="7">
    <location>
        <begin position="796"/>
        <end position="810"/>
    </location>
</feature>
<dbReference type="PANTHER" id="PTHR43739:SF2">
    <property type="entry name" value="OLIGOXYLOGLUCAN-REDUCING END-SPECIFIC XYLOGLUCANASE-RELATED"/>
    <property type="match status" value="1"/>
</dbReference>
<dbReference type="Gene3D" id="2.60.40.290">
    <property type="match status" value="1"/>
</dbReference>
<evidence type="ECO:0000256" key="7">
    <source>
        <dbReference type="SAM" id="MobiDB-lite"/>
    </source>
</evidence>
<evidence type="ECO:0000313" key="10">
    <source>
        <dbReference type="EMBL" id="GAA1873110.1"/>
    </source>
</evidence>
<evidence type="ECO:0000256" key="4">
    <source>
        <dbReference type="ARBA" id="ARBA00023295"/>
    </source>
</evidence>
<keyword evidence="1 8" id="KW-0732">Signal</keyword>
<evidence type="ECO:0000259" key="9">
    <source>
        <dbReference type="PROSITE" id="PS51173"/>
    </source>
</evidence>
<dbReference type="EMBL" id="BAAANL010000008">
    <property type="protein sequence ID" value="GAA1873110.1"/>
    <property type="molecule type" value="Genomic_DNA"/>
</dbReference>
<sequence>MIAALAGFGLAATGLGAAAASNAAERLPGSAPAAVPAAAQAAAETYEWGNVEIVGGGFVPGIVYSEAQQGLVYARTDVGGAYRRDPGSTRWVPLLDHVGWTDWGHSGVLSIAPDPSDASRVYAVVGSYTNGWDPNNGAVLRSADKGETWTRTDLPFKVGGNMPGRGMGERLTVDPNDPDTLYLGTESGNGLWRSTNAGATWAKVASFPNPGNYVADPDDTGDYLTSNQGVLWVKYDAAGAAAGSPSRTIYVGVADKENNLYRSTDAGATWQRVAGQPTGFVPHKAVLDTAGGQLYLATSDTGGPYDGAKGDVWRMDTGTGTWTNISPVPSTSPDAYFGYSGLTIDRQDPDTIMVVSQISWYPDIQIYRSTDRGATWSPIWEWAGYPARTLRYSLDHSGAPWLDFGKQAAPPEASPKLGWMTESFEIDPFDSDDFLYGTGATVYGGENLTAWDTGGTVRIGVRAQGIEETAVQDLAAPPGDVDLISGMYDIGGFVHDDVTRVPGSFQYTQPYQTGVLGVDFAQEKPATMVRVGNSEAAGGHLGVSTSSGGSWWAGQEPAGVTGPGTVAVNADGSRILWSPAGAGVHVSTTLGSSWTASSGVPAGARVEADRSDPQRFYAVAAGTFYRSTDGGTTFTASPATGLPTGDVNFGAVPGRAGEIFLAGSEDGSAYGLWRSTDGGTTFTRAPGVDEADAVGFGRAAPGASHPAVYVSAKVGGVRGLFRSDDGGSTWVRINDAEHQFAWTGKTLTGDPDVWGRVYVGTNGRGIVMGDATGNPPSPSPTPTVSPSPTTSPSPTGPTSSPSPTATASPTPSDPGTPDPDAGCTARFTVVNTWGTGFQGQVTVTNGSTAPVDPWRAGWRFGEGIQLSNGWGATVTQSGTAVTAAAPSWSPKLAPGQSATVGFTATMPAGRTPSASAFTLNDTTCGAP</sequence>
<evidence type="ECO:0000256" key="2">
    <source>
        <dbReference type="ARBA" id="ARBA00022801"/>
    </source>
</evidence>
<feature type="signal peptide" evidence="8">
    <location>
        <begin position="1"/>
        <end position="19"/>
    </location>
</feature>